<gene>
    <name evidence="13" type="primary">folD</name>
    <name evidence="16" type="ORF">J2T57_002168</name>
</gene>
<dbReference type="GO" id="GO:0004488">
    <property type="term" value="F:methylenetetrahydrofolate dehydrogenase (NADP+) activity"/>
    <property type="evidence" value="ECO:0007669"/>
    <property type="project" value="UniProtKB-UniRule"/>
</dbReference>
<dbReference type="GO" id="GO:0004477">
    <property type="term" value="F:methenyltetrahydrofolate cyclohydrolase activity"/>
    <property type="evidence" value="ECO:0007669"/>
    <property type="project" value="UniProtKB-UniRule"/>
</dbReference>
<keyword evidence="11 13" id="KW-0511">Multifunctional enzyme</keyword>
<dbReference type="Pfam" id="PF02882">
    <property type="entry name" value="THF_DHG_CYH_C"/>
    <property type="match status" value="1"/>
</dbReference>
<dbReference type="FunFam" id="3.40.50.10860:FF:000001">
    <property type="entry name" value="Bifunctional protein FolD"/>
    <property type="match status" value="1"/>
</dbReference>
<comment type="pathway">
    <text evidence="1 13">One-carbon metabolism; tetrahydrofolate interconversion.</text>
</comment>
<dbReference type="RefSeq" id="WP_253477820.1">
    <property type="nucleotide sequence ID" value="NZ_JALJXV010000004.1"/>
</dbReference>
<dbReference type="InterPro" id="IPR046346">
    <property type="entry name" value="Aminoacid_DH-like_N_sf"/>
</dbReference>
<dbReference type="Pfam" id="PF00763">
    <property type="entry name" value="THF_DHG_CYH"/>
    <property type="match status" value="1"/>
</dbReference>
<accession>A0AAE3G3B1</accession>
<feature type="binding site" evidence="13">
    <location>
        <begin position="166"/>
        <end position="168"/>
    </location>
    <ligand>
        <name>NADP(+)</name>
        <dbReference type="ChEBI" id="CHEBI:58349"/>
    </ligand>
</feature>
<evidence type="ECO:0000256" key="10">
    <source>
        <dbReference type="ARBA" id="ARBA00023167"/>
    </source>
</evidence>
<evidence type="ECO:0000256" key="13">
    <source>
        <dbReference type="HAMAP-Rule" id="MF_01576"/>
    </source>
</evidence>
<evidence type="ECO:0000256" key="9">
    <source>
        <dbReference type="ARBA" id="ARBA00023102"/>
    </source>
</evidence>
<name>A0AAE3G3B1_9GAMM</name>
<keyword evidence="10 13" id="KW-0486">Methionine biosynthesis</keyword>
<comment type="catalytic activity">
    <reaction evidence="12 13">
        <text>(6R)-5,10-methenyltetrahydrofolate + H2O = (6R)-10-formyltetrahydrofolate + H(+)</text>
        <dbReference type="Rhea" id="RHEA:23700"/>
        <dbReference type="ChEBI" id="CHEBI:15377"/>
        <dbReference type="ChEBI" id="CHEBI:15378"/>
        <dbReference type="ChEBI" id="CHEBI:57455"/>
        <dbReference type="ChEBI" id="CHEBI:195366"/>
        <dbReference type="EC" id="3.5.4.9"/>
    </reaction>
</comment>
<evidence type="ECO:0000256" key="12">
    <source>
        <dbReference type="ARBA" id="ARBA00036357"/>
    </source>
</evidence>
<dbReference type="GO" id="GO:0006164">
    <property type="term" value="P:purine nucleotide biosynthetic process"/>
    <property type="evidence" value="ECO:0007669"/>
    <property type="project" value="UniProtKB-KW"/>
</dbReference>
<dbReference type="InterPro" id="IPR000672">
    <property type="entry name" value="THF_DH/CycHdrlase"/>
</dbReference>
<evidence type="ECO:0000256" key="2">
    <source>
        <dbReference type="ARBA" id="ARBA00011738"/>
    </source>
</evidence>
<dbReference type="AlphaFoldDB" id="A0AAE3G3B1"/>
<dbReference type="GO" id="GO:0000105">
    <property type="term" value="P:L-histidine biosynthetic process"/>
    <property type="evidence" value="ECO:0007669"/>
    <property type="project" value="UniProtKB-KW"/>
</dbReference>
<dbReference type="InterPro" id="IPR020631">
    <property type="entry name" value="THF_DH/CycHdrlase_NAD-bd_dom"/>
</dbReference>
<evidence type="ECO:0000313" key="17">
    <source>
        <dbReference type="Proteomes" id="UP001205843"/>
    </source>
</evidence>
<sequence length="293" mass="30998">MSAKILDGKVAAASIKDAIRNTVQARSAAGHRPPGLAVILVGDNPASHVYVNNKRRSCESIGFVSRGYDLPASTSQAELLDRIDTLNADPAIDGILVQLPLPAHIDSETVIERIRPDKDVDGFHPVNMGKLALKLPGLRPCTPRGVMTLMRRADIELEGCDALVIGQSNIVGRPMALELLNARCTPTICHSRSRQLEAKVRAAEILVVAVGQPGFIPGDWIRPGAVVLDVGMNRLPNGKLTGDVDTAGAASRASWITPVPGGVGPMTVATLLENTLQAAVNRDQTQAAAVMQV</sequence>
<evidence type="ECO:0000259" key="15">
    <source>
        <dbReference type="Pfam" id="PF02882"/>
    </source>
</evidence>
<dbReference type="SUPFAM" id="SSF53223">
    <property type="entry name" value="Aminoacid dehydrogenase-like, N-terminal domain"/>
    <property type="match status" value="1"/>
</dbReference>
<dbReference type="InterPro" id="IPR020630">
    <property type="entry name" value="THF_DH/CycHdrlase_cat_dom"/>
</dbReference>
<keyword evidence="7 13" id="KW-0521">NADP</keyword>
<dbReference type="EC" id="3.5.4.9" evidence="13"/>
<evidence type="ECO:0000256" key="1">
    <source>
        <dbReference type="ARBA" id="ARBA00004777"/>
    </source>
</evidence>
<dbReference type="FunFam" id="3.40.50.720:FF:000006">
    <property type="entry name" value="Bifunctional protein FolD"/>
    <property type="match status" value="1"/>
</dbReference>
<evidence type="ECO:0000256" key="6">
    <source>
        <dbReference type="ARBA" id="ARBA00022801"/>
    </source>
</evidence>
<evidence type="ECO:0000256" key="4">
    <source>
        <dbReference type="ARBA" id="ARBA00022605"/>
    </source>
</evidence>
<dbReference type="Gene3D" id="3.40.50.10860">
    <property type="entry name" value="Leucine Dehydrogenase, chain A, domain 1"/>
    <property type="match status" value="1"/>
</dbReference>
<evidence type="ECO:0000256" key="11">
    <source>
        <dbReference type="ARBA" id="ARBA00023268"/>
    </source>
</evidence>
<dbReference type="PROSITE" id="PS00767">
    <property type="entry name" value="THF_DHG_CYH_2"/>
    <property type="match status" value="1"/>
</dbReference>
<proteinExistence type="inferred from homology"/>
<dbReference type="Proteomes" id="UP001205843">
    <property type="component" value="Unassembled WGS sequence"/>
</dbReference>
<keyword evidence="8 13" id="KW-0560">Oxidoreductase</keyword>
<dbReference type="GO" id="GO:0035999">
    <property type="term" value="P:tetrahydrofolate interconversion"/>
    <property type="evidence" value="ECO:0007669"/>
    <property type="project" value="UniProtKB-UniRule"/>
</dbReference>
<dbReference type="InterPro" id="IPR036291">
    <property type="entry name" value="NAD(P)-bd_dom_sf"/>
</dbReference>
<feature type="domain" description="Tetrahydrofolate dehydrogenase/cyclohydrolase catalytic" evidence="14">
    <location>
        <begin position="6"/>
        <end position="121"/>
    </location>
</feature>
<keyword evidence="3 13" id="KW-0554">One-carbon metabolism</keyword>
<dbReference type="GO" id="GO:0009086">
    <property type="term" value="P:methionine biosynthetic process"/>
    <property type="evidence" value="ECO:0007669"/>
    <property type="project" value="UniProtKB-KW"/>
</dbReference>
<dbReference type="NCBIfam" id="NF010783">
    <property type="entry name" value="PRK14186.1"/>
    <property type="match status" value="1"/>
</dbReference>
<dbReference type="CDD" id="cd01080">
    <property type="entry name" value="NAD_bind_m-THF_DH_Cyclohyd"/>
    <property type="match status" value="1"/>
</dbReference>
<dbReference type="NCBIfam" id="NF008058">
    <property type="entry name" value="PRK10792.1"/>
    <property type="match status" value="1"/>
</dbReference>
<dbReference type="GO" id="GO:0005829">
    <property type="term" value="C:cytosol"/>
    <property type="evidence" value="ECO:0007669"/>
    <property type="project" value="TreeGrafter"/>
</dbReference>
<evidence type="ECO:0000313" key="16">
    <source>
        <dbReference type="EMBL" id="MCP1675030.1"/>
    </source>
</evidence>
<comment type="catalytic activity">
    <reaction evidence="13">
        <text>(6R)-5,10-methylene-5,6,7,8-tetrahydrofolate + NADP(+) = (6R)-5,10-methenyltetrahydrofolate + NADPH</text>
        <dbReference type="Rhea" id="RHEA:22812"/>
        <dbReference type="ChEBI" id="CHEBI:15636"/>
        <dbReference type="ChEBI" id="CHEBI:57455"/>
        <dbReference type="ChEBI" id="CHEBI:57783"/>
        <dbReference type="ChEBI" id="CHEBI:58349"/>
        <dbReference type="EC" id="1.5.1.5"/>
    </reaction>
</comment>
<keyword evidence="5 13" id="KW-0658">Purine biosynthesis</keyword>
<keyword evidence="17" id="KW-1185">Reference proteome</keyword>
<feature type="domain" description="Tetrahydrofolate dehydrogenase/cyclohydrolase NAD(P)-binding" evidence="15">
    <location>
        <begin position="140"/>
        <end position="281"/>
    </location>
</feature>
<reference evidence="16" key="1">
    <citation type="submission" date="2022-03" db="EMBL/GenBank/DDBJ databases">
        <title>Genomic Encyclopedia of Type Strains, Phase III (KMG-III): the genomes of soil and plant-associated and newly described type strains.</title>
        <authorList>
            <person name="Whitman W."/>
        </authorList>
    </citation>
    <scope>NUCLEOTIDE SEQUENCE</scope>
    <source>
        <strain evidence="16">ANL 6-2</strain>
    </source>
</reference>
<evidence type="ECO:0000259" key="14">
    <source>
        <dbReference type="Pfam" id="PF00763"/>
    </source>
</evidence>
<dbReference type="PANTHER" id="PTHR48099">
    <property type="entry name" value="C-1-TETRAHYDROFOLATE SYNTHASE, CYTOPLASMIC-RELATED"/>
    <property type="match status" value="1"/>
</dbReference>
<keyword evidence="9 13" id="KW-0368">Histidine biosynthesis</keyword>
<dbReference type="EMBL" id="JALJXV010000004">
    <property type="protein sequence ID" value="MCP1675030.1"/>
    <property type="molecule type" value="Genomic_DNA"/>
</dbReference>
<evidence type="ECO:0000256" key="3">
    <source>
        <dbReference type="ARBA" id="ARBA00022563"/>
    </source>
</evidence>
<comment type="similarity">
    <text evidence="13">Belongs to the tetrahydrofolate dehydrogenase/cyclohydrolase family.</text>
</comment>
<comment type="function">
    <text evidence="13">Catalyzes the oxidation of 5,10-methylenetetrahydrofolate to 5,10-methenyltetrahydrofolate and then the hydrolysis of 5,10-methenyltetrahydrofolate to 10-formyltetrahydrofolate.</text>
</comment>
<organism evidence="16 17">
    <name type="scientific">Natronocella acetinitrilica</name>
    <dbReference type="NCBI Taxonomy" id="414046"/>
    <lineage>
        <taxon>Bacteria</taxon>
        <taxon>Pseudomonadati</taxon>
        <taxon>Pseudomonadota</taxon>
        <taxon>Gammaproteobacteria</taxon>
        <taxon>Chromatiales</taxon>
        <taxon>Ectothiorhodospiraceae</taxon>
        <taxon>Natronocella</taxon>
    </lineage>
</organism>
<evidence type="ECO:0000256" key="7">
    <source>
        <dbReference type="ARBA" id="ARBA00022857"/>
    </source>
</evidence>
<dbReference type="EC" id="1.5.1.5" evidence="13"/>
<dbReference type="Gene3D" id="3.40.50.720">
    <property type="entry name" value="NAD(P)-binding Rossmann-like Domain"/>
    <property type="match status" value="1"/>
</dbReference>
<keyword evidence="4 13" id="KW-0028">Amino-acid biosynthesis</keyword>
<dbReference type="SUPFAM" id="SSF51735">
    <property type="entry name" value="NAD(P)-binding Rossmann-fold domains"/>
    <property type="match status" value="1"/>
</dbReference>
<dbReference type="HAMAP" id="MF_01576">
    <property type="entry name" value="THF_DHG_CYH"/>
    <property type="match status" value="1"/>
</dbReference>
<comment type="caution">
    <text evidence="13">Lacks conserved residue(s) required for the propagation of feature annotation.</text>
</comment>
<protein>
    <recommendedName>
        <fullName evidence="13">Bifunctional protein FolD</fullName>
    </recommendedName>
    <domain>
        <recommendedName>
            <fullName evidence="13">Methylenetetrahydrofolate dehydrogenase</fullName>
            <ecNumber evidence="13">1.5.1.5</ecNumber>
        </recommendedName>
    </domain>
    <domain>
        <recommendedName>
            <fullName evidence="13">Methenyltetrahydrofolate cyclohydrolase</fullName>
            <ecNumber evidence="13">3.5.4.9</ecNumber>
        </recommendedName>
    </domain>
</protein>
<dbReference type="PROSITE" id="PS00766">
    <property type="entry name" value="THF_DHG_CYH_1"/>
    <property type="match status" value="1"/>
</dbReference>
<dbReference type="PANTHER" id="PTHR48099:SF5">
    <property type="entry name" value="C-1-TETRAHYDROFOLATE SYNTHASE, CYTOPLASMIC"/>
    <property type="match status" value="1"/>
</dbReference>
<comment type="subunit">
    <text evidence="2 13">Homodimer.</text>
</comment>
<evidence type="ECO:0000256" key="5">
    <source>
        <dbReference type="ARBA" id="ARBA00022755"/>
    </source>
</evidence>
<evidence type="ECO:0000256" key="8">
    <source>
        <dbReference type="ARBA" id="ARBA00023002"/>
    </source>
</evidence>
<dbReference type="PRINTS" id="PR00085">
    <property type="entry name" value="THFDHDRGNASE"/>
</dbReference>
<dbReference type="InterPro" id="IPR020867">
    <property type="entry name" value="THF_DH/CycHdrlase_CS"/>
</dbReference>
<comment type="caution">
    <text evidence="16">The sequence shown here is derived from an EMBL/GenBank/DDBJ whole genome shotgun (WGS) entry which is preliminary data.</text>
</comment>
<keyword evidence="6 13" id="KW-0378">Hydrolase</keyword>